<dbReference type="GO" id="GO:0005886">
    <property type="term" value="C:plasma membrane"/>
    <property type="evidence" value="ECO:0007669"/>
    <property type="project" value="TreeGrafter"/>
</dbReference>
<keyword evidence="4" id="KW-0276">Fatty acid metabolism</keyword>
<sequence length="205" mass="23597">MASKLEDERDPYSCYVRQIHHKKPEENGVKTMDELFRSAVEKFGERECYGIREVLGEEVEETSSGKVFKKINLGEYKWSTFNEINQRVDDVSKGLLSLGVRSKKPVILLAETRLEWIITAQACFRINVPVELFISFDVWLLFYGNPQSYLPHSKFELGSTYIYWVSQQKVYKLPLEEGSTDTIPGHIAMPNWKLLPVVVESVSGL</sequence>
<comment type="caution">
    <text evidence="8">The sequence shown here is derived from an EMBL/GenBank/DDBJ whole genome shotgun (WGS) entry which is preliminary data.</text>
</comment>
<feature type="domain" description="AMP-dependent synthetase/ligase" evidence="7">
    <location>
        <begin position="72"/>
        <end position="128"/>
    </location>
</feature>
<dbReference type="PANTHER" id="PTHR43272">
    <property type="entry name" value="LONG-CHAIN-FATTY-ACID--COA LIGASE"/>
    <property type="match status" value="1"/>
</dbReference>
<dbReference type="Gene3D" id="3.40.50.12780">
    <property type="entry name" value="N-terminal domain of ligase-like"/>
    <property type="match status" value="1"/>
</dbReference>
<keyword evidence="4" id="KW-0443">Lipid metabolism</keyword>
<evidence type="ECO:0000256" key="4">
    <source>
        <dbReference type="ARBA" id="ARBA00022832"/>
    </source>
</evidence>
<dbReference type="EMBL" id="BMAO01019158">
    <property type="protein sequence ID" value="GFR28788.1"/>
    <property type="molecule type" value="Genomic_DNA"/>
</dbReference>
<accession>A0A8X6HSH7</accession>
<keyword evidence="3" id="KW-0547">Nucleotide-binding</keyword>
<organism evidence="8 9">
    <name type="scientific">Trichonephila clavata</name>
    <name type="common">Joro spider</name>
    <name type="synonym">Nephila clavata</name>
    <dbReference type="NCBI Taxonomy" id="2740835"/>
    <lineage>
        <taxon>Eukaryota</taxon>
        <taxon>Metazoa</taxon>
        <taxon>Ecdysozoa</taxon>
        <taxon>Arthropoda</taxon>
        <taxon>Chelicerata</taxon>
        <taxon>Arachnida</taxon>
        <taxon>Araneae</taxon>
        <taxon>Araneomorphae</taxon>
        <taxon>Entelegynae</taxon>
        <taxon>Araneoidea</taxon>
        <taxon>Nephilidae</taxon>
        <taxon>Trichonephila</taxon>
    </lineage>
</organism>
<keyword evidence="2 8" id="KW-0436">Ligase</keyword>
<reference evidence="8" key="1">
    <citation type="submission" date="2020-07" db="EMBL/GenBank/DDBJ databases">
        <title>Multicomponent nature underlies the extraordinary mechanical properties of spider dragline silk.</title>
        <authorList>
            <person name="Kono N."/>
            <person name="Nakamura H."/>
            <person name="Mori M."/>
            <person name="Yoshida Y."/>
            <person name="Ohtoshi R."/>
            <person name="Malay A.D."/>
            <person name="Moran D.A.P."/>
            <person name="Tomita M."/>
            <person name="Numata K."/>
            <person name="Arakawa K."/>
        </authorList>
    </citation>
    <scope>NUCLEOTIDE SEQUENCE</scope>
</reference>
<evidence type="ECO:0000256" key="5">
    <source>
        <dbReference type="ARBA" id="ARBA00022840"/>
    </source>
</evidence>
<dbReference type="EC" id="6.2.1.3" evidence="6"/>
<dbReference type="InterPro" id="IPR000873">
    <property type="entry name" value="AMP-dep_synth/lig_dom"/>
</dbReference>
<dbReference type="GO" id="GO:0035336">
    <property type="term" value="P:long-chain fatty-acyl-CoA metabolic process"/>
    <property type="evidence" value="ECO:0007669"/>
    <property type="project" value="TreeGrafter"/>
</dbReference>
<dbReference type="GO" id="GO:0005524">
    <property type="term" value="F:ATP binding"/>
    <property type="evidence" value="ECO:0007669"/>
    <property type="project" value="UniProtKB-KW"/>
</dbReference>
<dbReference type="GO" id="GO:0005783">
    <property type="term" value="C:endoplasmic reticulum"/>
    <property type="evidence" value="ECO:0007669"/>
    <property type="project" value="TreeGrafter"/>
</dbReference>
<evidence type="ECO:0000256" key="1">
    <source>
        <dbReference type="ARBA" id="ARBA00006432"/>
    </source>
</evidence>
<evidence type="ECO:0000256" key="3">
    <source>
        <dbReference type="ARBA" id="ARBA00022741"/>
    </source>
</evidence>
<dbReference type="GO" id="GO:0005811">
    <property type="term" value="C:lipid droplet"/>
    <property type="evidence" value="ECO:0007669"/>
    <property type="project" value="TreeGrafter"/>
</dbReference>
<name>A0A8X6HSH7_TRICU</name>
<keyword evidence="9" id="KW-1185">Reference proteome</keyword>
<dbReference type="Pfam" id="PF00501">
    <property type="entry name" value="AMP-binding"/>
    <property type="match status" value="1"/>
</dbReference>
<gene>
    <name evidence="8" type="primary">ACSL4</name>
    <name evidence="8" type="ORF">TNCT_428121</name>
</gene>
<evidence type="ECO:0000313" key="8">
    <source>
        <dbReference type="EMBL" id="GFR28788.1"/>
    </source>
</evidence>
<evidence type="ECO:0000259" key="7">
    <source>
        <dbReference type="Pfam" id="PF00501"/>
    </source>
</evidence>
<evidence type="ECO:0000256" key="6">
    <source>
        <dbReference type="ARBA" id="ARBA00026121"/>
    </source>
</evidence>
<dbReference type="GO" id="GO:0030182">
    <property type="term" value="P:neuron differentiation"/>
    <property type="evidence" value="ECO:0007669"/>
    <property type="project" value="TreeGrafter"/>
</dbReference>
<dbReference type="AlphaFoldDB" id="A0A8X6HSH7"/>
<dbReference type="GO" id="GO:0090433">
    <property type="term" value="F:palmitoyl-CoA ligase activity"/>
    <property type="evidence" value="ECO:0007669"/>
    <property type="project" value="TreeGrafter"/>
</dbReference>
<protein>
    <recommendedName>
        <fullName evidence="6">long-chain-fatty-acid--CoA ligase</fullName>
        <ecNumber evidence="6">6.2.1.3</ecNumber>
    </recommendedName>
</protein>
<dbReference type="OrthoDB" id="6537784at2759"/>
<comment type="similarity">
    <text evidence="1">Belongs to the ATP-dependent AMP-binding enzyme family.</text>
</comment>
<dbReference type="InterPro" id="IPR042099">
    <property type="entry name" value="ANL_N_sf"/>
</dbReference>
<dbReference type="PANTHER" id="PTHR43272:SF83">
    <property type="entry name" value="ACYL-COA SYNTHETASE LONG-CHAIN, ISOFORM J"/>
    <property type="match status" value="1"/>
</dbReference>
<dbReference type="Proteomes" id="UP000887116">
    <property type="component" value="Unassembled WGS sequence"/>
</dbReference>
<keyword evidence="5" id="KW-0067">ATP-binding</keyword>
<dbReference type="SUPFAM" id="SSF56801">
    <property type="entry name" value="Acetyl-CoA synthetase-like"/>
    <property type="match status" value="1"/>
</dbReference>
<evidence type="ECO:0000256" key="2">
    <source>
        <dbReference type="ARBA" id="ARBA00022598"/>
    </source>
</evidence>
<evidence type="ECO:0000313" key="9">
    <source>
        <dbReference type="Proteomes" id="UP000887116"/>
    </source>
</evidence>
<proteinExistence type="inferred from homology"/>